<keyword evidence="3" id="KW-1185">Reference proteome</keyword>
<evidence type="ECO:0000256" key="1">
    <source>
        <dbReference type="SAM" id="MobiDB-lite"/>
    </source>
</evidence>
<feature type="compositionally biased region" description="Polar residues" evidence="1">
    <location>
        <begin position="31"/>
        <end position="42"/>
    </location>
</feature>
<evidence type="ECO:0000313" key="3">
    <source>
        <dbReference type="Proteomes" id="UP000307173"/>
    </source>
</evidence>
<evidence type="ECO:0000313" key="2">
    <source>
        <dbReference type="EMBL" id="TID30848.1"/>
    </source>
</evidence>
<dbReference type="Proteomes" id="UP000307173">
    <property type="component" value="Unassembled WGS sequence"/>
</dbReference>
<name>A0A4T0X5U7_9ASCO</name>
<accession>A0A4T0X5U7</accession>
<organism evidence="2 3">
    <name type="scientific">Pichia inconspicua</name>
    <dbReference type="NCBI Taxonomy" id="52247"/>
    <lineage>
        <taxon>Eukaryota</taxon>
        <taxon>Fungi</taxon>
        <taxon>Dikarya</taxon>
        <taxon>Ascomycota</taxon>
        <taxon>Saccharomycotina</taxon>
        <taxon>Pichiomycetes</taxon>
        <taxon>Pichiales</taxon>
        <taxon>Pichiaceae</taxon>
        <taxon>Pichia</taxon>
    </lineage>
</organism>
<sequence>MMYPQQPIPKVHHHLSLSTFFQSKTDTSISVADESPSNYQLPTSDTDDSVSSTASTPITCGPVDTSVFAYGVPIIPPLSQTTSDSSVESVLSDSPDSHKENCLDTAVSSSLSCTFRTYVSSTHIRSRVTSIFSSQCSKVVYSFLPPIPHYPSGLRLPNMSLHHTISRVFLGVRNMVGKVIRAAKTQYKNLFTFNLRSKFIDNWKGVHSTRKQERNCITFLDSILQSYGQGIQNTNLRLPTTWVQNILHGKPLALSHLLCSNEITSKYTNLNQLLFL</sequence>
<reference evidence="2 3" key="1">
    <citation type="journal article" date="2019" name="Front. Genet.">
        <title>Whole-Genome Sequencing of the Opportunistic Yeast Pathogen Candida inconspicua Uncovers Its Hybrid Origin.</title>
        <authorList>
            <person name="Mixao V."/>
            <person name="Hansen A.P."/>
            <person name="Saus E."/>
            <person name="Boekhout T."/>
            <person name="Lass-Florl C."/>
            <person name="Gabaldon T."/>
        </authorList>
    </citation>
    <scope>NUCLEOTIDE SEQUENCE [LARGE SCALE GENOMIC DNA]</scope>
    <source>
        <strain evidence="2 3">CBS 180</strain>
    </source>
</reference>
<proteinExistence type="predicted"/>
<comment type="caution">
    <text evidence="2">The sequence shown here is derived from an EMBL/GenBank/DDBJ whole genome shotgun (WGS) entry which is preliminary data.</text>
</comment>
<gene>
    <name evidence="2" type="ORF">CANINC_000561</name>
</gene>
<dbReference type="AlphaFoldDB" id="A0A4T0X5U7"/>
<feature type="region of interest" description="Disordered" evidence="1">
    <location>
        <begin position="31"/>
        <end position="56"/>
    </location>
</feature>
<protein>
    <submittedName>
        <fullName evidence="2">Uncharacterized protein</fullName>
    </submittedName>
</protein>
<dbReference type="EMBL" id="SELW01000107">
    <property type="protein sequence ID" value="TID30848.1"/>
    <property type="molecule type" value="Genomic_DNA"/>
</dbReference>